<comment type="caution">
    <text evidence="14">The sequence shown here is derived from an EMBL/GenBank/DDBJ whole genome shotgun (WGS) entry which is preliminary data.</text>
</comment>
<evidence type="ECO:0000256" key="12">
    <source>
        <dbReference type="SAM" id="MobiDB-lite"/>
    </source>
</evidence>
<dbReference type="GO" id="GO:0019843">
    <property type="term" value="F:rRNA binding"/>
    <property type="evidence" value="ECO:0007669"/>
    <property type="project" value="UniProtKB-KW"/>
</dbReference>
<evidence type="ECO:0000256" key="7">
    <source>
        <dbReference type="ARBA" id="ARBA00025844"/>
    </source>
</evidence>
<protein>
    <recommendedName>
        <fullName evidence="8">Small ribosomal subunit protein uS5c</fullName>
    </recommendedName>
    <alternativeName>
        <fullName evidence="9">30S ribosomal protein S5, chloroplastic</fullName>
    </alternativeName>
</protein>
<evidence type="ECO:0000259" key="13">
    <source>
        <dbReference type="PROSITE" id="PS50881"/>
    </source>
</evidence>
<dbReference type="Pfam" id="PF03719">
    <property type="entry name" value="Ribosomal_S5_C"/>
    <property type="match status" value="1"/>
</dbReference>
<dbReference type="InterPro" id="IPR018192">
    <property type="entry name" value="Ribosomal_uS5_N_CS"/>
</dbReference>
<dbReference type="NCBIfam" id="TIGR01021">
    <property type="entry name" value="rpsE_bact"/>
    <property type="match status" value="1"/>
</dbReference>
<dbReference type="InterPro" id="IPR000851">
    <property type="entry name" value="Ribosomal_uS5"/>
</dbReference>
<accession>A0AAW1R8A5</accession>
<dbReference type="GO" id="GO:0005737">
    <property type="term" value="C:cytoplasm"/>
    <property type="evidence" value="ECO:0007669"/>
    <property type="project" value="UniProtKB-ARBA"/>
</dbReference>
<dbReference type="InterPro" id="IPR020568">
    <property type="entry name" value="Ribosomal_Su5_D2-typ_SF"/>
</dbReference>
<evidence type="ECO:0000256" key="6">
    <source>
        <dbReference type="ARBA" id="ARBA00023274"/>
    </source>
</evidence>
<dbReference type="SUPFAM" id="SSF54211">
    <property type="entry name" value="Ribosomal protein S5 domain 2-like"/>
    <property type="match status" value="1"/>
</dbReference>
<proteinExistence type="inferred from homology"/>
<dbReference type="HAMAP" id="MF_01307_B">
    <property type="entry name" value="Ribosomal_uS5_B"/>
    <property type="match status" value="1"/>
</dbReference>
<evidence type="ECO:0000256" key="4">
    <source>
        <dbReference type="ARBA" id="ARBA00022884"/>
    </source>
</evidence>
<dbReference type="GO" id="GO:0003735">
    <property type="term" value="F:structural constituent of ribosome"/>
    <property type="evidence" value="ECO:0007669"/>
    <property type="project" value="UniProtKB-UniRule"/>
</dbReference>
<dbReference type="PANTHER" id="PTHR48277">
    <property type="entry name" value="MITOCHONDRIAL RIBOSOMAL PROTEIN S5"/>
    <property type="match status" value="1"/>
</dbReference>
<feature type="domain" description="S5 DRBM" evidence="13">
    <location>
        <begin position="99"/>
        <end position="162"/>
    </location>
</feature>
<dbReference type="PROSITE" id="PS50881">
    <property type="entry name" value="S5_DSRBD"/>
    <property type="match status" value="1"/>
</dbReference>
<dbReference type="InterPro" id="IPR005712">
    <property type="entry name" value="Ribosomal_uS5_bac-type"/>
</dbReference>
<dbReference type="GO" id="GO:0015935">
    <property type="term" value="C:small ribosomal subunit"/>
    <property type="evidence" value="ECO:0007669"/>
    <property type="project" value="InterPro"/>
</dbReference>
<dbReference type="PROSITE" id="PS00585">
    <property type="entry name" value="RIBOSOMAL_S5"/>
    <property type="match status" value="1"/>
</dbReference>
<keyword evidence="6 10" id="KW-0687">Ribonucleoprotein</keyword>
<evidence type="ECO:0000313" key="15">
    <source>
        <dbReference type="Proteomes" id="UP001489004"/>
    </source>
</evidence>
<keyword evidence="15" id="KW-1185">Reference proteome</keyword>
<sequence>MALAGAQCSTAAFSRCEAGPRPAPRLSLGSSKALRGTTLTATSQATCSGRKVATQVVARQGGETERPARTRRGPGNSEEDDNADTSFRGRRDREKEDEFQERVVQVSRVTKVVKGGKQLSFRAVVVVGDEKGQVGVGCGSAKEVIQAVQSAVTDAKRHLIRIPLSRSNSFPHRIDGHFGAAKVMLRPAAEGTGVIAGGAVRVVLELGGIKNGFGKQLGSSNPLNNARATVEGLRNMKTFQQVADERGLTLDQLVGKKRDPEPAAA</sequence>
<feature type="compositionally biased region" description="Basic and acidic residues" evidence="12">
    <location>
        <begin position="87"/>
        <end position="96"/>
    </location>
</feature>
<feature type="region of interest" description="Disordered" evidence="12">
    <location>
        <begin position="1"/>
        <end position="100"/>
    </location>
</feature>
<comment type="function">
    <text evidence="1">With S4 and S12 plays an important role in translational accuracy.</text>
</comment>
<evidence type="ECO:0000256" key="3">
    <source>
        <dbReference type="ARBA" id="ARBA00022730"/>
    </source>
</evidence>
<evidence type="ECO:0000256" key="11">
    <source>
        <dbReference type="RuleBase" id="RU003823"/>
    </source>
</evidence>
<comment type="similarity">
    <text evidence="2 11">Belongs to the universal ribosomal protein uS5 family.</text>
</comment>
<organism evidence="14 15">
    <name type="scientific">[Myrmecia] bisecta</name>
    <dbReference type="NCBI Taxonomy" id="41462"/>
    <lineage>
        <taxon>Eukaryota</taxon>
        <taxon>Viridiplantae</taxon>
        <taxon>Chlorophyta</taxon>
        <taxon>core chlorophytes</taxon>
        <taxon>Trebouxiophyceae</taxon>
        <taxon>Trebouxiales</taxon>
        <taxon>Trebouxiaceae</taxon>
        <taxon>Myrmecia</taxon>
    </lineage>
</organism>
<dbReference type="FunFam" id="3.30.230.10:FF:000002">
    <property type="entry name" value="30S ribosomal protein S5"/>
    <property type="match status" value="1"/>
</dbReference>
<comment type="subunit">
    <text evidence="7">Part of the 30S ribosomal subunit. Contacts protein S4.</text>
</comment>
<evidence type="ECO:0000256" key="2">
    <source>
        <dbReference type="ARBA" id="ARBA00008945"/>
    </source>
</evidence>
<name>A0AAW1R8A5_9CHLO</name>
<dbReference type="AlphaFoldDB" id="A0AAW1R8A5"/>
<dbReference type="EMBL" id="JALJOR010000001">
    <property type="protein sequence ID" value="KAK9830009.1"/>
    <property type="molecule type" value="Genomic_DNA"/>
</dbReference>
<evidence type="ECO:0000313" key="14">
    <source>
        <dbReference type="EMBL" id="KAK9830009.1"/>
    </source>
</evidence>
<dbReference type="GO" id="GO:0042254">
    <property type="term" value="P:ribosome biogenesis"/>
    <property type="evidence" value="ECO:0007669"/>
    <property type="project" value="UniProtKB-ARBA"/>
</dbReference>
<dbReference type="GO" id="GO:0006412">
    <property type="term" value="P:translation"/>
    <property type="evidence" value="ECO:0007669"/>
    <property type="project" value="InterPro"/>
</dbReference>
<dbReference type="Gene3D" id="3.30.230.10">
    <property type="match status" value="1"/>
</dbReference>
<keyword evidence="5 10" id="KW-0689">Ribosomal protein</keyword>
<dbReference type="PANTHER" id="PTHR48277:SF1">
    <property type="entry name" value="MITOCHONDRIAL RIBOSOMAL PROTEIN S5"/>
    <property type="match status" value="1"/>
</dbReference>
<dbReference type="InterPro" id="IPR014721">
    <property type="entry name" value="Ribsml_uS5_D2-typ_fold_subgr"/>
</dbReference>
<evidence type="ECO:0000256" key="5">
    <source>
        <dbReference type="ARBA" id="ARBA00022980"/>
    </source>
</evidence>
<keyword evidence="4" id="KW-0694">RNA-binding</keyword>
<feature type="compositionally biased region" description="Polar residues" evidence="12">
    <location>
        <begin position="37"/>
        <end position="47"/>
    </location>
</feature>
<evidence type="ECO:0000256" key="8">
    <source>
        <dbReference type="ARBA" id="ARBA00035156"/>
    </source>
</evidence>
<reference evidence="14 15" key="1">
    <citation type="journal article" date="2024" name="Nat. Commun.">
        <title>Phylogenomics reveals the evolutionary origins of lichenization in chlorophyte algae.</title>
        <authorList>
            <person name="Puginier C."/>
            <person name="Libourel C."/>
            <person name="Otte J."/>
            <person name="Skaloud P."/>
            <person name="Haon M."/>
            <person name="Grisel S."/>
            <person name="Petersen M."/>
            <person name="Berrin J.G."/>
            <person name="Delaux P.M."/>
            <person name="Dal Grande F."/>
            <person name="Keller J."/>
        </authorList>
    </citation>
    <scope>NUCLEOTIDE SEQUENCE [LARGE SCALE GENOMIC DNA]</scope>
    <source>
        <strain evidence="14 15">SAG 2043</strain>
    </source>
</reference>
<gene>
    <name evidence="14" type="ORF">WJX72_009166</name>
</gene>
<dbReference type="SUPFAM" id="SSF54768">
    <property type="entry name" value="dsRNA-binding domain-like"/>
    <property type="match status" value="1"/>
</dbReference>
<evidence type="ECO:0000256" key="9">
    <source>
        <dbReference type="ARBA" id="ARBA00035347"/>
    </source>
</evidence>
<dbReference type="Gene3D" id="3.30.160.20">
    <property type="match status" value="1"/>
</dbReference>
<keyword evidence="3" id="KW-0699">rRNA-binding</keyword>
<dbReference type="InterPro" id="IPR013810">
    <property type="entry name" value="Ribosomal_uS5_N"/>
</dbReference>
<dbReference type="InterPro" id="IPR005324">
    <property type="entry name" value="Ribosomal_uS5_C"/>
</dbReference>
<dbReference type="Proteomes" id="UP001489004">
    <property type="component" value="Unassembled WGS sequence"/>
</dbReference>
<dbReference type="Pfam" id="PF00333">
    <property type="entry name" value="Ribosomal_S5"/>
    <property type="match status" value="1"/>
</dbReference>
<evidence type="ECO:0000256" key="1">
    <source>
        <dbReference type="ARBA" id="ARBA00002524"/>
    </source>
</evidence>
<evidence type="ECO:0000256" key="10">
    <source>
        <dbReference type="PROSITE-ProRule" id="PRU00268"/>
    </source>
</evidence>
<dbReference type="FunFam" id="3.30.160.20:FF:000001">
    <property type="entry name" value="30S ribosomal protein S5"/>
    <property type="match status" value="1"/>
</dbReference>